<keyword evidence="1" id="KW-0812">Transmembrane</keyword>
<dbReference type="GO" id="GO:0032259">
    <property type="term" value="P:methylation"/>
    <property type="evidence" value="ECO:0007669"/>
    <property type="project" value="UniProtKB-KW"/>
</dbReference>
<feature type="transmembrane region" description="Helical" evidence="1">
    <location>
        <begin position="12"/>
        <end position="28"/>
    </location>
</feature>
<keyword evidence="3" id="KW-0808">Transferase</keyword>
<dbReference type="SUPFAM" id="SSF53335">
    <property type="entry name" value="S-adenosyl-L-methionine-dependent methyltransferases"/>
    <property type="match status" value="1"/>
</dbReference>
<evidence type="ECO:0000256" key="1">
    <source>
        <dbReference type="SAM" id="Phobius"/>
    </source>
</evidence>
<evidence type="ECO:0000313" key="4">
    <source>
        <dbReference type="Proteomes" id="UP000779900"/>
    </source>
</evidence>
<dbReference type="EMBL" id="VGIR01000104">
    <property type="protein sequence ID" value="MBM3332586.1"/>
    <property type="molecule type" value="Genomic_DNA"/>
</dbReference>
<dbReference type="CDD" id="cd02440">
    <property type="entry name" value="AdoMet_MTases"/>
    <property type="match status" value="1"/>
</dbReference>
<accession>A0A937XJ65</accession>
<reference evidence="3" key="1">
    <citation type="submission" date="2019-03" db="EMBL/GenBank/DDBJ databases">
        <title>Lake Tanganyika Metagenome-Assembled Genomes (MAGs).</title>
        <authorList>
            <person name="Tran P."/>
        </authorList>
    </citation>
    <scope>NUCLEOTIDE SEQUENCE</scope>
    <source>
        <strain evidence="3">K_DeepCast_150m_m2_040</strain>
    </source>
</reference>
<dbReference type="PANTHER" id="PTHR43591">
    <property type="entry name" value="METHYLTRANSFERASE"/>
    <property type="match status" value="1"/>
</dbReference>
<feature type="domain" description="Methyltransferase" evidence="2">
    <location>
        <begin position="133"/>
        <end position="240"/>
    </location>
</feature>
<dbReference type="GO" id="GO:0008168">
    <property type="term" value="F:methyltransferase activity"/>
    <property type="evidence" value="ECO:0007669"/>
    <property type="project" value="UniProtKB-KW"/>
</dbReference>
<feature type="transmembrane region" description="Helical" evidence="1">
    <location>
        <begin position="80"/>
        <end position="96"/>
    </location>
</feature>
<keyword evidence="3" id="KW-0489">Methyltransferase</keyword>
<keyword evidence="1" id="KW-1133">Transmembrane helix</keyword>
<dbReference type="InterPro" id="IPR029063">
    <property type="entry name" value="SAM-dependent_MTases_sf"/>
</dbReference>
<keyword evidence="1" id="KW-0472">Membrane</keyword>
<dbReference type="Proteomes" id="UP000779900">
    <property type="component" value="Unassembled WGS sequence"/>
</dbReference>
<evidence type="ECO:0000313" key="3">
    <source>
        <dbReference type="EMBL" id="MBM3332586.1"/>
    </source>
</evidence>
<organism evidence="3 4">
    <name type="scientific">candidate division WOR-3 bacterium</name>
    <dbReference type="NCBI Taxonomy" id="2052148"/>
    <lineage>
        <taxon>Bacteria</taxon>
        <taxon>Bacteria division WOR-3</taxon>
    </lineage>
</organism>
<evidence type="ECO:0000259" key="2">
    <source>
        <dbReference type="Pfam" id="PF13847"/>
    </source>
</evidence>
<feature type="transmembrane region" description="Helical" evidence="1">
    <location>
        <begin position="40"/>
        <end position="60"/>
    </location>
</feature>
<sequence>MVNTLLALRPWLQLALLVAVIWLVARVLRRALLGRIGELGKLVLVGALAGVWALTAFFFVSGQQAPWAPVTLLLMRFSPRTVLLIAGSLLVVWLILREIPFPMPYWAAAIIEGPWRKLLFPADVTLSRMALGPGMRVLEVGCGAGYLSTHVARRIEPGGMLFCVDIQPRMVEKSLKRLEAQGFRSVQGFVAPANKLPFDIFDIDLVFFAHVLGEIPDRLPALREALRVLRPGAVLSVTESLPDPHYRFRSDVVKLCRQAGFELASIEGSLFNYTASFRKPKPIEPLGYAPRFE</sequence>
<dbReference type="Gene3D" id="3.40.50.150">
    <property type="entry name" value="Vaccinia Virus protein VP39"/>
    <property type="match status" value="1"/>
</dbReference>
<protein>
    <submittedName>
        <fullName evidence="3">Methyltransferase domain-containing protein</fullName>
    </submittedName>
</protein>
<dbReference type="InterPro" id="IPR025714">
    <property type="entry name" value="Methyltranfer_dom"/>
</dbReference>
<gene>
    <name evidence="3" type="ORF">FJY68_12200</name>
</gene>
<dbReference type="Pfam" id="PF13847">
    <property type="entry name" value="Methyltransf_31"/>
    <property type="match status" value="1"/>
</dbReference>
<comment type="caution">
    <text evidence="3">The sequence shown here is derived from an EMBL/GenBank/DDBJ whole genome shotgun (WGS) entry which is preliminary data.</text>
</comment>
<proteinExistence type="predicted"/>
<dbReference type="AlphaFoldDB" id="A0A937XJ65"/>
<name>A0A937XJ65_UNCW3</name>